<dbReference type="Proteomes" id="UP000016843">
    <property type="component" value="Unassembled WGS sequence"/>
</dbReference>
<keyword evidence="6" id="KW-0175">Coiled coil</keyword>
<evidence type="ECO:0000256" key="2">
    <source>
        <dbReference type="ARBA" id="ARBA00022452"/>
    </source>
</evidence>
<evidence type="ECO:0000313" key="9">
    <source>
        <dbReference type="Proteomes" id="UP000016843"/>
    </source>
</evidence>
<reference evidence="8 9" key="1">
    <citation type="journal article" date="2013" name="Genome Announc.">
        <title>Draft Genome Sequence of the Psychrophilic and Alkaliphilic Rhodonellum psychrophilum Strain GCM71T.</title>
        <authorList>
            <person name="Hauptmann A.L."/>
            <person name="Glaring M.A."/>
            <person name="Hallin P.F."/>
            <person name="Prieme A."/>
            <person name="Stougaard P."/>
        </authorList>
    </citation>
    <scope>NUCLEOTIDE SEQUENCE [LARGE SCALE GENOMIC DNA]</scope>
    <source>
        <strain evidence="8 9">GCM71</strain>
    </source>
</reference>
<dbReference type="PATRIC" id="fig|1123057.7.peg.3461"/>
<keyword evidence="2" id="KW-1134">Transmembrane beta strand</keyword>
<dbReference type="GO" id="GO:0015562">
    <property type="term" value="F:efflux transmembrane transporter activity"/>
    <property type="evidence" value="ECO:0007669"/>
    <property type="project" value="InterPro"/>
</dbReference>
<keyword evidence="7" id="KW-0732">Signal</keyword>
<proteinExistence type="predicted"/>
<feature type="coiled-coil region" evidence="6">
    <location>
        <begin position="325"/>
        <end position="359"/>
    </location>
</feature>
<evidence type="ECO:0000256" key="6">
    <source>
        <dbReference type="SAM" id="Coils"/>
    </source>
</evidence>
<evidence type="ECO:0000256" key="7">
    <source>
        <dbReference type="SAM" id="SignalP"/>
    </source>
</evidence>
<keyword evidence="9" id="KW-1185">Reference proteome</keyword>
<dbReference type="GO" id="GO:1990281">
    <property type="term" value="C:efflux pump complex"/>
    <property type="evidence" value="ECO:0007669"/>
    <property type="project" value="TreeGrafter"/>
</dbReference>
<dbReference type="PANTHER" id="PTHR30026">
    <property type="entry name" value="OUTER MEMBRANE PROTEIN TOLC"/>
    <property type="match status" value="1"/>
</dbReference>
<dbReference type="AlphaFoldDB" id="U5BUT4"/>
<organism evidence="8 9">
    <name type="scientific">Rhodonellum psychrophilum GCM71 = DSM 17998</name>
    <dbReference type="NCBI Taxonomy" id="1123057"/>
    <lineage>
        <taxon>Bacteria</taxon>
        <taxon>Pseudomonadati</taxon>
        <taxon>Bacteroidota</taxon>
        <taxon>Cytophagia</taxon>
        <taxon>Cytophagales</taxon>
        <taxon>Cytophagaceae</taxon>
        <taxon>Rhodonellum</taxon>
    </lineage>
</organism>
<dbReference type="eggNOG" id="COG1538">
    <property type="taxonomic scope" value="Bacteria"/>
</dbReference>
<keyword evidence="3" id="KW-0812">Transmembrane</keyword>
<gene>
    <name evidence="8" type="ORF">P872_19730</name>
</gene>
<evidence type="ECO:0000256" key="4">
    <source>
        <dbReference type="ARBA" id="ARBA00023136"/>
    </source>
</evidence>
<protein>
    <recommendedName>
        <fullName evidence="10">Transporter</fullName>
    </recommendedName>
</protein>
<evidence type="ECO:0000313" key="8">
    <source>
        <dbReference type="EMBL" id="ERM81653.1"/>
    </source>
</evidence>
<feature type="chain" id="PRO_5004657986" description="Transporter" evidence="7">
    <location>
        <begin position="32"/>
        <end position="412"/>
    </location>
</feature>
<dbReference type="PANTHER" id="PTHR30026:SF20">
    <property type="entry name" value="OUTER MEMBRANE PROTEIN TOLC"/>
    <property type="match status" value="1"/>
</dbReference>
<evidence type="ECO:0000256" key="1">
    <source>
        <dbReference type="ARBA" id="ARBA00004442"/>
    </source>
</evidence>
<name>U5BUT4_9BACT</name>
<evidence type="ECO:0008006" key="10">
    <source>
        <dbReference type="Google" id="ProtNLM"/>
    </source>
</evidence>
<accession>U5BUT4</accession>
<dbReference type="EMBL" id="AWXR01000044">
    <property type="protein sequence ID" value="ERM81653.1"/>
    <property type="molecule type" value="Genomic_DNA"/>
</dbReference>
<dbReference type="InterPro" id="IPR051906">
    <property type="entry name" value="TolC-like"/>
</dbReference>
<dbReference type="Gene3D" id="1.20.1600.10">
    <property type="entry name" value="Outer membrane efflux proteins (OEP)"/>
    <property type="match status" value="1"/>
</dbReference>
<dbReference type="GO" id="GO:0015288">
    <property type="term" value="F:porin activity"/>
    <property type="evidence" value="ECO:0007669"/>
    <property type="project" value="TreeGrafter"/>
</dbReference>
<dbReference type="GO" id="GO:0009279">
    <property type="term" value="C:cell outer membrane"/>
    <property type="evidence" value="ECO:0007669"/>
    <property type="project" value="UniProtKB-SubCell"/>
</dbReference>
<evidence type="ECO:0000256" key="3">
    <source>
        <dbReference type="ARBA" id="ARBA00022692"/>
    </source>
</evidence>
<feature type="signal peptide" evidence="7">
    <location>
        <begin position="1"/>
        <end position="31"/>
    </location>
</feature>
<keyword evidence="4" id="KW-0472">Membrane</keyword>
<dbReference type="SUPFAM" id="SSF56954">
    <property type="entry name" value="Outer membrane efflux proteins (OEP)"/>
    <property type="match status" value="1"/>
</dbReference>
<comment type="subcellular location">
    <subcellularLocation>
        <location evidence="1">Cell outer membrane</location>
    </subcellularLocation>
</comment>
<evidence type="ECO:0000256" key="5">
    <source>
        <dbReference type="ARBA" id="ARBA00023237"/>
    </source>
</evidence>
<comment type="caution">
    <text evidence="8">The sequence shown here is derived from an EMBL/GenBank/DDBJ whole genome shotgun (WGS) entry which is preliminary data.</text>
</comment>
<keyword evidence="5" id="KW-0998">Cell outer membrane</keyword>
<sequence>MQCSLKQKKKMKTYKLTIGVLVISVGLSLNAFGQSVTIDLQQAIDAALANNIGLKAQEKMVQSSRALIPTGFNIEKTQAFYRHDQNDIAENGFSNSVLGISQNLQFPTVYGFQKKINQDRFRMQQQKYEISKIQVVKEVSKAYYSIVYWKNLQANYQYLDSLYRQFSIASSRRFELGETNYLEKITAQSKQREIGVQLAQAIESEKNAYMVLEQWIQMDGLVQVGDIQLRKLNVEIIDVDAHPGVVFYENAVKMSEHAIGLEQHKLLPDLFAEVFRGTNSGANSKVYPGFQVGVSLPLWFGAQKAKIGSARTDREQSQLDNKNFVFQLENRTEQLTIELKKYMEAIDFYEQEGKELSDQLIKQASEAFKNGEIDFLQYVLLIENSRNIQVSYLQNLNLYNMTVLEINYLMNP</sequence>